<dbReference type="AlphaFoldDB" id="A0A815PQ90"/>
<dbReference type="SUPFAM" id="SSF51735">
    <property type="entry name" value="NAD(P)-binding Rossmann-fold domains"/>
    <property type="match status" value="1"/>
</dbReference>
<dbReference type="PANTHER" id="PTHR44154">
    <property type="entry name" value="QUINONE OXIDOREDUCTASE"/>
    <property type="match status" value="1"/>
</dbReference>
<dbReference type="Proteomes" id="UP000663891">
    <property type="component" value="Unassembled WGS sequence"/>
</dbReference>
<dbReference type="Pfam" id="PF00107">
    <property type="entry name" value="ADH_zinc_N"/>
    <property type="match status" value="1"/>
</dbReference>
<reference evidence="3" key="1">
    <citation type="submission" date="2021-02" db="EMBL/GenBank/DDBJ databases">
        <authorList>
            <person name="Nowell W R."/>
        </authorList>
    </citation>
    <scope>NUCLEOTIDE SEQUENCE</scope>
</reference>
<dbReference type="FunFam" id="3.40.50.720:FF:000244">
    <property type="entry name" value="quinone oxidoreductase"/>
    <property type="match status" value="1"/>
</dbReference>
<organism evidence="3 4">
    <name type="scientific">Adineta steineri</name>
    <dbReference type="NCBI Taxonomy" id="433720"/>
    <lineage>
        <taxon>Eukaryota</taxon>
        <taxon>Metazoa</taxon>
        <taxon>Spiralia</taxon>
        <taxon>Gnathifera</taxon>
        <taxon>Rotifera</taxon>
        <taxon>Eurotatoria</taxon>
        <taxon>Bdelloidea</taxon>
        <taxon>Adinetida</taxon>
        <taxon>Adinetidae</taxon>
        <taxon>Adineta</taxon>
    </lineage>
</organism>
<proteinExistence type="predicted"/>
<sequence>MIRIKSLCHFLIHGASGGVGIAAVQLARTLGMRVIGTASTEQGLQAIRDQGAHLAVNHKTEGYLKEIANSSINNEGIDLILEMLANVNLNADLQLLKSCVGRVVVIGNRGTVDINPRLLMAKETTNVNLNADLQLLKSCVGRVVVIGNRGTVDINPRLLMAKETSICGVTLFSSSEDEFEMINAYLQQGLKYGYLTPLLGRIYPLEDAAQAQTDVISNNGTYGRLTLRI</sequence>
<dbReference type="GO" id="GO:0005829">
    <property type="term" value="C:cytosol"/>
    <property type="evidence" value="ECO:0007669"/>
    <property type="project" value="TreeGrafter"/>
</dbReference>
<dbReference type="EMBL" id="CAJNON010001324">
    <property type="protein sequence ID" value="CAF1452372.1"/>
    <property type="molecule type" value="Genomic_DNA"/>
</dbReference>
<keyword evidence="1" id="KW-0521">NADP</keyword>
<evidence type="ECO:0000313" key="3">
    <source>
        <dbReference type="EMBL" id="CAF1452372.1"/>
    </source>
</evidence>
<protein>
    <recommendedName>
        <fullName evidence="2">Alcohol dehydrogenase-like C-terminal domain-containing protein</fullName>
    </recommendedName>
</protein>
<dbReference type="Gene3D" id="3.90.180.10">
    <property type="entry name" value="Medium-chain alcohol dehydrogenases, catalytic domain"/>
    <property type="match status" value="1"/>
</dbReference>
<name>A0A815PQ90_9BILA</name>
<dbReference type="GO" id="GO:0070402">
    <property type="term" value="F:NADPH binding"/>
    <property type="evidence" value="ECO:0007669"/>
    <property type="project" value="TreeGrafter"/>
</dbReference>
<dbReference type="Gene3D" id="3.40.50.720">
    <property type="entry name" value="NAD(P)-binding Rossmann-like Domain"/>
    <property type="match status" value="2"/>
</dbReference>
<dbReference type="InterPro" id="IPR051603">
    <property type="entry name" value="Zinc-ADH_QOR/CCCR"/>
</dbReference>
<evidence type="ECO:0000256" key="1">
    <source>
        <dbReference type="ARBA" id="ARBA00022857"/>
    </source>
</evidence>
<dbReference type="GO" id="GO:0003730">
    <property type="term" value="F:mRNA 3'-UTR binding"/>
    <property type="evidence" value="ECO:0007669"/>
    <property type="project" value="TreeGrafter"/>
</dbReference>
<dbReference type="InterPro" id="IPR036291">
    <property type="entry name" value="NAD(P)-bd_dom_sf"/>
</dbReference>
<evidence type="ECO:0000313" key="4">
    <source>
        <dbReference type="Proteomes" id="UP000663891"/>
    </source>
</evidence>
<comment type="caution">
    <text evidence="3">The sequence shown here is derived from an EMBL/GenBank/DDBJ whole genome shotgun (WGS) entry which is preliminary data.</text>
</comment>
<accession>A0A815PQ90</accession>
<dbReference type="GO" id="GO:0003960">
    <property type="term" value="F:quinone reductase (NADPH) activity"/>
    <property type="evidence" value="ECO:0007669"/>
    <property type="project" value="TreeGrafter"/>
</dbReference>
<evidence type="ECO:0000259" key="2">
    <source>
        <dbReference type="Pfam" id="PF00107"/>
    </source>
</evidence>
<dbReference type="PANTHER" id="PTHR44154:SF1">
    <property type="entry name" value="QUINONE OXIDOREDUCTASE"/>
    <property type="match status" value="1"/>
</dbReference>
<feature type="domain" description="Alcohol dehydrogenase-like C-terminal" evidence="2">
    <location>
        <begin position="18"/>
        <end position="125"/>
    </location>
</feature>
<dbReference type="InterPro" id="IPR013149">
    <property type="entry name" value="ADH-like_C"/>
</dbReference>
<dbReference type="OrthoDB" id="3941538at2759"/>
<gene>
    <name evidence="3" type="ORF">VCS650_LOCUS39553</name>
</gene>